<accession>F9F2R7</accession>
<name>F9F2R7_FUSOF</name>
<reference evidence="1" key="1">
    <citation type="journal article" date="2012" name="Mol. Plant Microbe Interact.">
        <title>A highly conserved effector in Fusarium oxysporum is required for full virulence on Arabidopsis.</title>
        <authorList>
            <person name="Thatcher L.F."/>
            <person name="Gardiner D.M."/>
            <person name="Kazan K."/>
            <person name="Manners J."/>
        </authorList>
    </citation>
    <scope>NUCLEOTIDE SEQUENCE [LARGE SCALE GENOMIC DNA]</scope>
    <source>
        <strain evidence="1">Fo5176</strain>
    </source>
</reference>
<protein>
    <submittedName>
        <fullName evidence="1">Uncharacterized protein</fullName>
    </submittedName>
</protein>
<dbReference type="AlphaFoldDB" id="F9F2R7"/>
<gene>
    <name evidence="1" type="ORF">FOXB_00692</name>
</gene>
<comment type="caution">
    <text evidence="1">The sequence shown here is derived from an EMBL/GenBank/DDBJ whole genome shotgun (WGS) entry which is preliminary data.</text>
</comment>
<dbReference type="EMBL" id="AFQF01000205">
    <property type="protein sequence ID" value="EGU88790.1"/>
    <property type="molecule type" value="Genomic_DNA"/>
</dbReference>
<evidence type="ECO:0000313" key="1">
    <source>
        <dbReference type="EMBL" id="EGU88790.1"/>
    </source>
</evidence>
<sequence>MPNTPCKNIKNNSNVAKNKIEILEKKLLEKTPEKSFDPAN</sequence>
<proteinExistence type="predicted"/>
<organism evidence="1">
    <name type="scientific">Fusarium oxysporum (strain Fo5176)</name>
    <name type="common">Fusarium vascular wilt</name>
    <dbReference type="NCBI Taxonomy" id="660025"/>
    <lineage>
        <taxon>Eukaryota</taxon>
        <taxon>Fungi</taxon>
        <taxon>Dikarya</taxon>
        <taxon>Ascomycota</taxon>
        <taxon>Pezizomycotina</taxon>
        <taxon>Sordariomycetes</taxon>
        <taxon>Hypocreomycetidae</taxon>
        <taxon>Hypocreales</taxon>
        <taxon>Nectriaceae</taxon>
        <taxon>Fusarium</taxon>
        <taxon>Fusarium oxysporum species complex</taxon>
    </lineage>
</organism>